<evidence type="ECO:0000313" key="2">
    <source>
        <dbReference type="Proteomes" id="UP000199658"/>
    </source>
</evidence>
<dbReference type="EMBL" id="FOYO01000001">
    <property type="protein sequence ID" value="SFR57410.1"/>
    <property type="molecule type" value="Genomic_DNA"/>
</dbReference>
<accession>A0A1I6HT27</accession>
<organism evidence="1 2">
    <name type="scientific">Litoreibacter janthinus</name>
    <dbReference type="NCBI Taxonomy" id="670154"/>
    <lineage>
        <taxon>Bacteria</taxon>
        <taxon>Pseudomonadati</taxon>
        <taxon>Pseudomonadota</taxon>
        <taxon>Alphaproteobacteria</taxon>
        <taxon>Rhodobacterales</taxon>
        <taxon>Roseobacteraceae</taxon>
        <taxon>Litoreibacter</taxon>
    </lineage>
</organism>
<protein>
    <submittedName>
        <fullName evidence="1">Uncharacterized protein</fullName>
    </submittedName>
</protein>
<proteinExistence type="predicted"/>
<evidence type="ECO:0000313" key="1">
    <source>
        <dbReference type="EMBL" id="SFR57410.1"/>
    </source>
</evidence>
<gene>
    <name evidence="1" type="ORF">SAMN04488002_3362</name>
</gene>
<dbReference type="Proteomes" id="UP000199658">
    <property type="component" value="Unassembled WGS sequence"/>
</dbReference>
<dbReference type="AlphaFoldDB" id="A0A1I6HT27"/>
<name>A0A1I6HT27_9RHOB</name>
<dbReference type="STRING" id="670154.SAMN04488002_3362"/>
<keyword evidence="2" id="KW-1185">Reference proteome</keyword>
<dbReference type="PROSITE" id="PS51257">
    <property type="entry name" value="PROKAR_LIPOPROTEIN"/>
    <property type="match status" value="1"/>
</dbReference>
<sequence>MIFRTIFAVCVFGLVAACEDLQKDLDAALGAPHYTLCGGGTSRCCDATDGRLIDGGTRLGHFCASSTTECRTRATEVFPDALDLRTDMLSETQRNEDYLDCRPVKQAGLLEQSPASPSIRFAFALHTLRSEYEAGTVRIYRADTSLPLSDPYQCKSHCEANNAFCNETNLEGEADTFQSLMEEIESVGPNGVLPKSTVMELFDQEVDDCGRGDIFFEGNTVRNAGEENCVAQIGQGDDQISLLFAKDFSASVSREDGINFTIDPQMSPVVIEHSDQTSLLNGNLTFVGMEDASITVRIGDHCIASNF</sequence>
<reference evidence="2" key="1">
    <citation type="submission" date="2016-10" db="EMBL/GenBank/DDBJ databases">
        <authorList>
            <person name="Varghese N."/>
            <person name="Submissions S."/>
        </authorList>
    </citation>
    <scope>NUCLEOTIDE SEQUENCE [LARGE SCALE GENOMIC DNA]</scope>
    <source>
        <strain evidence="2">DSM 26921</strain>
    </source>
</reference>